<dbReference type="EMBL" id="JAHVHU010000005">
    <property type="protein sequence ID" value="MBY5957466.1"/>
    <property type="molecule type" value="Genomic_DNA"/>
</dbReference>
<dbReference type="InterPro" id="IPR046744">
    <property type="entry name" value="DUF6794"/>
</dbReference>
<feature type="domain" description="DUF6794" evidence="1">
    <location>
        <begin position="58"/>
        <end position="140"/>
    </location>
</feature>
<keyword evidence="3" id="KW-1185">Reference proteome</keyword>
<dbReference type="Pfam" id="PF20594">
    <property type="entry name" value="DUF6794"/>
    <property type="match status" value="1"/>
</dbReference>
<reference evidence="2" key="1">
    <citation type="submission" date="2021-06" db="EMBL/GenBank/DDBJ databases">
        <title>44 bacteria genomes isolated from Dapeng, Shenzhen.</title>
        <authorList>
            <person name="Zheng W."/>
            <person name="Yu S."/>
            <person name="Huang Y."/>
        </authorList>
    </citation>
    <scope>NUCLEOTIDE SEQUENCE</scope>
    <source>
        <strain evidence="2">DP5N28-2</strain>
    </source>
</reference>
<evidence type="ECO:0000259" key="1">
    <source>
        <dbReference type="Pfam" id="PF20594"/>
    </source>
</evidence>
<accession>A0A953HVT5</accession>
<dbReference type="AlphaFoldDB" id="A0A953HVT5"/>
<gene>
    <name evidence="2" type="ORF">KUV50_04915</name>
</gene>
<evidence type="ECO:0000313" key="2">
    <source>
        <dbReference type="EMBL" id="MBY5957466.1"/>
    </source>
</evidence>
<dbReference type="RefSeq" id="WP_222578988.1">
    <property type="nucleotide sequence ID" value="NZ_JAHVHU010000005.1"/>
</dbReference>
<organism evidence="2 3">
    <name type="scientific">Membranihabitans marinus</name>
    <dbReference type="NCBI Taxonomy" id="1227546"/>
    <lineage>
        <taxon>Bacteria</taxon>
        <taxon>Pseudomonadati</taxon>
        <taxon>Bacteroidota</taxon>
        <taxon>Saprospiria</taxon>
        <taxon>Saprospirales</taxon>
        <taxon>Saprospiraceae</taxon>
        <taxon>Membranihabitans</taxon>
    </lineage>
</organism>
<sequence length="173" mass="20123">MKYYIITGIIVLLCPLLVAGQDSLHLNKEQSAITTFAEEYQKEYLKRIQKSHINGFYIPKDLPDALRILDEIVDDDGKRKFRSREDSVAVNKVFFSFGRWINLNWGMELGSRLTVALNKLGVSYPDDMTRMIMYAWHRHLNNEPLALESLADRVIQERIVRAEKVKNLARDKP</sequence>
<dbReference type="Proteomes" id="UP000753961">
    <property type="component" value="Unassembled WGS sequence"/>
</dbReference>
<proteinExistence type="predicted"/>
<name>A0A953HVT5_9BACT</name>
<protein>
    <recommendedName>
        <fullName evidence="1">DUF6794 domain-containing protein</fullName>
    </recommendedName>
</protein>
<comment type="caution">
    <text evidence="2">The sequence shown here is derived from an EMBL/GenBank/DDBJ whole genome shotgun (WGS) entry which is preliminary data.</text>
</comment>
<evidence type="ECO:0000313" key="3">
    <source>
        <dbReference type="Proteomes" id="UP000753961"/>
    </source>
</evidence>